<keyword evidence="3" id="KW-1185">Reference proteome</keyword>
<protein>
    <recommendedName>
        <fullName evidence="4">Secreted protein</fullName>
    </recommendedName>
</protein>
<evidence type="ECO:0000256" key="1">
    <source>
        <dbReference type="SAM" id="SignalP"/>
    </source>
</evidence>
<dbReference type="Proteomes" id="UP000324222">
    <property type="component" value="Unassembled WGS sequence"/>
</dbReference>
<feature type="chain" id="PRO_5022915211" description="Secreted protein" evidence="1">
    <location>
        <begin position="20"/>
        <end position="128"/>
    </location>
</feature>
<feature type="signal peptide" evidence="1">
    <location>
        <begin position="1"/>
        <end position="19"/>
    </location>
</feature>
<evidence type="ECO:0000313" key="3">
    <source>
        <dbReference type="Proteomes" id="UP000324222"/>
    </source>
</evidence>
<organism evidence="2 3">
    <name type="scientific">Portunus trituberculatus</name>
    <name type="common">Swimming crab</name>
    <name type="synonym">Neptunus trituberculatus</name>
    <dbReference type="NCBI Taxonomy" id="210409"/>
    <lineage>
        <taxon>Eukaryota</taxon>
        <taxon>Metazoa</taxon>
        <taxon>Ecdysozoa</taxon>
        <taxon>Arthropoda</taxon>
        <taxon>Crustacea</taxon>
        <taxon>Multicrustacea</taxon>
        <taxon>Malacostraca</taxon>
        <taxon>Eumalacostraca</taxon>
        <taxon>Eucarida</taxon>
        <taxon>Decapoda</taxon>
        <taxon>Pleocyemata</taxon>
        <taxon>Brachyura</taxon>
        <taxon>Eubrachyura</taxon>
        <taxon>Portunoidea</taxon>
        <taxon>Portunidae</taxon>
        <taxon>Portuninae</taxon>
        <taxon>Portunus</taxon>
    </lineage>
</organism>
<comment type="caution">
    <text evidence="2">The sequence shown here is derived from an EMBL/GenBank/DDBJ whole genome shotgun (WGS) entry which is preliminary data.</text>
</comment>
<name>A0A5B7ITE3_PORTR</name>
<keyword evidence="1" id="KW-0732">Signal</keyword>
<gene>
    <name evidence="2" type="ORF">E2C01_080404</name>
</gene>
<reference evidence="2 3" key="1">
    <citation type="submission" date="2019-05" db="EMBL/GenBank/DDBJ databases">
        <title>Another draft genome of Portunus trituberculatus and its Hox gene families provides insights of decapod evolution.</title>
        <authorList>
            <person name="Jeong J.-H."/>
            <person name="Song I."/>
            <person name="Kim S."/>
            <person name="Choi T."/>
            <person name="Kim D."/>
            <person name="Ryu S."/>
            <person name="Kim W."/>
        </authorList>
    </citation>
    <scope>NUCLEOTIDE SEQUENCE [LARGE SCALE GENOMIC DNA]</scope>
    <source>
        <tissue evidence="2">Muscle</tissue>
    </source>
</reference>
<sequence length="128" mass="13843">MLVCPQIALSLLAGWGVGGDENLSKIRSSESKLDDYYSTHHVRYTSPVTMSPPTPFESTHPWVRLCLVVGCDVQSSSGEFNLCDGGFSCGGVTCCCCCCCCCVEASGLSGTRPRGTAQEQSWRGWWFV</sequence>
<dbReference type="EMBL" id="VSRR010069003">
    <property type="protein sequence ID" value="MPC85623.1"/>
    <property type="molecule type" value="Genomic_DNA"/>
</dbReference>
<evidence type="ECO:0000313" key="2">
    <source>
        <dbReference type="EMBL" id="MPC85623.1"/>
    </source>
</evidence>
<accession>A0A5B7ITE3</accession>
<evidence type="ECO:0008006" key="4">
    <source>
        <dbReference type="Google" id="ProtNLM"/>
    </source>
</evidence>
<dbReference type="AlphaFoldDB" id="A0A5B7ITE3"/>
<proteinExistence type="predicted"/>